<evidence type="ECO:0000259" key="4">
    <source>
        <dbReference type="PROSITE" id="PS51123"/>
    </source>
</evidence>
<name>A0A3S0RMQ9_9BACT</name>
<dbReference type="PANTHER" id="PTHR30329">
    <property type="entry name" value="STATOR ELEMENT OF FLAGELLAR MOTOR COMPLEX"/>
    <property type="match status" value="1"/>
</dbReference>
<evidence type="ECO:0000256" key="1">
    <source>
        <dbReference type="PROSITE-ProRule" id="PRU00473"/>
    </source>
</evidence>
<dbReference type="EMBL" id="RYYU01000001">
    <property type="protein sequence ID" value="RUL58559.1"/>
    <property type="molecule type" value="Genomic_DNA"/>
</dbReference>
<feature type="chain" id="PRO_5018754706" evidence="3">
    <location>
        <begin position="22"/>
        <end position="393"/>
    </location>
</feature>
<protein>
    <submittedName>
        <fullName evidence="5">OmpA family protein</fullName>
    </submittedName>
</protein>
<keyword evidence="6" id="KW-1185">Reference proteome</keyword>
<dbReference type="GO" id="GO:0016020">
    <property type="term" value="C:membrane"/>
    <property type="evidence" value="ECO:0007669"/>
    <property type="project" value="UniProtKB-UniRule"/>
</dbReference>
<dbReference type="Pfam" id="PF00691">
    <property type="entry name" value="OmpA"/>
    <property type="match status" value="1"/>
</dbReference>
<evidence type="ECO:0000256" key="2">
    <source>
        <dbReference type="SAM" id="Coils"/>
    </source>
</evidence>
<evidence type="ECO:0000313" key="5">
    <source>
        <dbReference type="EMBL" id="RUL58559.1"/>
    </source>
</evidence>
<dbReference type="PANTHER" id="PTHR30329:SF21">
    <property type="entry name" value="LIPOPROTEIN YIAD-RELATED"/>
    <property type="match status" value="1"/>
</dbReference>
<feature type="signal peptide" evidence="3">
    <location>
        <begin position="1"/>
        <end position="21"/>
    </location>
</feature>
<dbReference type="PROSITE" id="PS51123">
    <property type="entry name" value="OMPA_2"/>
    <property type="match status" value="1"/>
</dbReference>
<dbReference type="RefSeq" id="WP_126677657.1">
    <property type="nucleotide sequence ID" value="NZ_RYYU01000001.1"/>
</dbReference>
<dbReference type="OrthoDB" id="1047776at2"/>
<accession>A0A3S0RMQ9</accession>
<feature type="coiled-coil region" evidence="2">
    <location>
        <begin position="247"/>
        <end position="274"/>
    </location>
</feature>
<evidence type="ECO:0000313" key="6">
    <source>
        <dbReference type="Proteomes" id="UP000278983"/>
    </source>
</evidence>
<keyword evidence="1" id="KW-0472">Membrane</keyword>
<dbReference type="Proteomes" id="UP000278983">
    <property type="component" value="Unassembled WGS sequence"/>
</dbReference>
<evidence type="ECO:0000256" key="3">
    <source>
        <dbReference type="SAM" id="SignalP"/>
    </source>
</evidence>
<dbReference type="AlphaFoldDB" id="A0A3S0RMQ9"/>
<dbReference type="Gene3D" id="3.30.1330.60">
    <property type="entry name" value="OmpA-like domain"/>
    <property type="match status" value="1"/>
</dbReference>
<comment type="caution">
    <text evidence="5">The sequence shown here is derived from an EMBL/GenBank/DDBJ whole genome shotgun (WGS) entry which is preliminary data.</text>
</comment>
<dbReference type="SUPFAM" id="SSF103088">
    <property type="entry name" value="OmpA-like"/>
    <property type="match status" value="1"/>
</dbReference>
<keyword evidence="3" id="KW-0732">Signal</keyword>
<proteinExistence type="predicted"/>
<gene>
    <name evidence="5" type="ORF">EHV08_01440</name>
</gene>
<feature type="domain" description="OmpA-like" evidence="4">
    <location>
        <begin position="281"/>
        <end position="393"/>
    </location>
</feature>
<sequence length="393" mass="42971">MKKLFVLFAAAAMTLTASAQALEESKTFDNIYIGINGGVSTKMTGQNGWLGGLNPNAGLRIGRWFTPVFGIAVEGNAYFSNKSGEPGFMPEKKTLVRYTNVGAIATVNLSNWFGGYTGEPRPFEVVAVGGLGWGHQFGTNDKMKLNNLNNTTAKAGLDLAFNLGAAKACQIYIEPAVTWGLNGPKGIYIGSTYLGKTYTGTQFNVNRANFQLNAGIVYKFKNSNGTHNFKVVTSRDQAEIDRLNGIINGLRSDVNAKDREIARLRKLLDECNARVCPDCPECKEVANLQPTVIFRQGKSVIDPAQYAPIELISNYMKNHPDAKVKIDGYASPEGPLELNKKLSIDRAEAVKNALVKKYKISASRLSVEGHGPTDKLFDQIEFNRVVTFHDTTK</sequence>
<dbReference type="InterPro" id="IPR050330">
    <property type="entry name" value="Bact_OuterMem_StrucFunc"/>
</dbReference>
<dbReference type="CDD" id="cd07185">
    <property type="entry name" value="OmpA_C-like"/>
    <property type="match status" value="1"/>
</dbReference>
<keyword evidence="2" id="KW-0175">Coiled coil</keyword>
<dbReference type="InterPro" id="IPR006665">
    <property type="entry name" value="OmpA-like"/>
</dbReference>
<dbReference type="InterPro" id="IPR036737">
    <property type="entry name" value="OmpA-like_sf"/>
</dbReference>
<organism evidence="5 6">
    <name type="scientific">Prevotella koreensis</name>
    <dbReference type="NCBI Taxonomy" id="2490854"/>
    <lineage>
        <taxon>Bacteria</taxon>
        <taxon>Pseudomonadati</taxon>
        <taxon>Bacteroidota</taxon>
        <taxon>Bacteroidia</taxon>
        <taxon>Bacteroidales</taxon>
        <taxon>Prevotellaceae</taxon>
        <taxon>Prevotella</taxon>
    </lineage>
</organism>
<reference evidence="5 6" key="1">
    <citation type="submission" date="2018-12" db="EMBL/GenBank/DDBJ databases">
        <title>Genome sequencing of Prevotella sp. KCOM 3155 (= JS262).</title>
        <authorList>
            <person name="Kook J.-K."/>
            <person name="Park S.-N."/>
            <person name="Lim Y.K."/>
        </authorList>
    </citation>
    <scope>NUCLEOTIDE SEQUENCE [LARGE SCALE GENOMIC DNA]</scope>
    <source>
        <strain evidence="5 6">KCOM 3155</strain>
    </source>
</reference>